<comment type="caution">
    <text evidence="1">The sequence shown here is derived from an EMBL/GenBank/DDBJ whole genome shotgun (WGS) entry which is preliminary data.</text>
</comment>
<dbReference type="Proteomes" id="UP000836402">
    <property type="component" value="Unassembled WGS sequence"/>
</dbReference>
<proteinExistence type="predicted"/>
<keyword evidence="2" id="KW-1185">Reference proteome</keyword>
<evidence type="ECO:0000313" key="2">
    <source>
        <dbReference type="Proteomes" id="UP000836402"/>
    </source>
</evidence>
<protein>
    <submittedName>
        <fullName evidence="1">Uncharacterized protein</fullName>
    </submittedName>
</protein>
<organism evidence="1 2">
    <name type="scientific">Tilletia caries</name>
    <name type="common">wheat bunt fungus</name>
    <dbReference type="NCBI Taxonomy" id="13290"/>
    <lineage>
        <taxon>Eukaryota</taxon>
        <taxon>Fungi</taxon>
        <taxon>Dikarya</taxon>
        <taxon>Basidiomycota</taxon>
        <taxon>Ustilaginomycotina</taxon>
        <taxon>Exobasidiomycetes</taxon>
        <taxon>Tilletiales</taxon>
        <taxon>Tilletiaceae</taxon>
        <taxon>Tilletia</taxon>
    </lineage>
</organism>
<reference evidence="1" key="1">
    <citation type="submission" date="2020-10" db="EMBL/GenBank/DDBJ databases">
        <authorList>
            <person name="Sedaghatjoo S."/>
        </authorList>
    </citation>
    <scope>NUCLEOTIDE SEQUENCE</scope>
    <source>
        <strain evidence="1">AZH3</strain>
    </source>
</reference>
<gene>
    <name evidence="1" type="ORF">JKIAZH3_G2855</name>
</gene>
<sequence length="87" mass="9472">MMGVWRAQVEAQEAEIGPRRFQFQELFGLFTRLPPASLVPRPTSIAAHMPPLDEGKTGSASLVCLTNSPSTLLLPCMHGPCPERAVQ</sequence>
<dbReference type="EMBL" id="CAJHJG010003750">
    <property type="protein sequence ID" value="CAD6935147.1"/>
    <property type="molecule type" value="Genomic_DNA"/>
</dbReference>
<accession>A0ABN7IZ79</accession>
<evidence type="ECO:0000313" key="1">
    <source>
        <dbReference type="EMBL" id="CAD6935147.1"/>
    </source>
</evidence>
<name>A0ABN7IZ79_9BASI</name>